<evidence type="ECO:0000256" key="3">
    <source>
        <dbReference type="ARBA" id="ARBA00022989"/>
    </source>
</evidence>
<feature type="transmembrane region" description="Helical" evidence="5">
    <location>
        <begin position="544"/>
        <end position="565"/>
    </location>
</feature>
<dbReference type="GO" id="GO:0005886">
    <property type="term" value="C:plasma membrane"/>
    <property type="evidence" value="ECO:0007669"/>
    <property type="project" value="TreeGrafter"/>
</dbReference>
<dbReference type="GO" id="GO:0022857">
    <property type="term" value="F:transmembrane transporter activity"/>
    <property type="evidence" value="ECO:0007669"/>
    <property type="project" value="InterPro"/>
</dbReference>
<accession>A0AA41R1Z3</accession>
<organism evidence="6 7">
    <name type="scientific">Desulfatitalea alkaliphila</name>
    <dbReference type="NCBI Taxonomy" id="2929485"/>
    <lineage>
        <taxon>Bacteria</taxon>
        <taxon>Pseudomonadati</taxon>
        <taxon>Thermodesulfobacteriota</taxon>
        <taxon>Desulfobacteria</taxon>
        <taxon>Desulfobacterales</taxon>
        <taxon>Desulfosarcinaceae</taxon>
        <taxon>Desulfatitalea</taxon>
    </lineage>
</organism>
<dbReference type="PANTHER" id="PTHR10283">
    <property type="entry name" value="SOLUTE CARRIER FAMILY 13 MEMBER"/>
    <property type="match status" value="1"/>
</dbReference>
<feature type="transmembrane region" description="Helical" evidence="5">
    <location>
        <begin position="491"/>
        <end position="514"/>
    </location>
</feature>
<name>A0AA41R1Z3_9BACT</name>
<proteinExistence type="predicted"/>
<feature type="transmembrane region" description="Helical" evidence="5">
    <location>
        <begin position="462"/>
        <end position="485"/>
    </location>
</feature>
<keyword evidence="2 5" id="KW-0812">Transmembrane</keyword>
<dbReference type="RefSeq" id="WP_246904131.1">
    <property type="nucleotide sequence ID" value="NZ_JALJRB010000005.1"/>
</dbReference>
<evidence type="ECO:0000256" key="2">
    <source>
        <dbReference type="ARBA" id="ARBA00022692"/>
    </source>
</evidence>
<evidence type="ECO:0000313" key="6">
    <source>
        <dbReference type="EMBL" id="MCJ8500241.1"/>
    </source>
</evidence>
<evidence type="ECO:0000256" key="1">
    <source>
        <dbReference type="ARBA" id="ARBA00004141"/>
    </source>
</evidence>
<reference evidence="6" key="1">
    <citation type="submission" date="2022-04" db="EMBL/GenBank/DDBJ databases">
        <title>Desulfatitalea alkaliphila sp. nov., a novel anaerobic sulfate-reducing bacterium isolated from terrestrial mud volcano, Taman Peninsula, Russia.</title>
        <authorList>
            <person name="Khomyakova M.A."/>
            <person name="Merkel A.Y."/>
            <person name="Slobodkin A.I."/>
        </authorList>
    </citation>
    <scope>NUCLEOTIDE SEQUENCE</scope>
    <source>
        <strain evidence="6">M08but</strain>
    </source>
</reference>
<feature type="transmembrane region" description="Helical" evidence="5">
    <location>
        <begin position="253"/>
        <end position="270"/>
    </location>
</feature>
<feature type="transmembrane region" description="Helical" evidence="5">
    <location>
        <begin position="345"/>
        <end position="367"/>
    </location>
</feature>
<keyword evidence="3 5" id="KW-1133">Transmembrane helix</keyword>
<dbReference type="NCBIfam" id="TIGR00785">
    <property type="entry name" value="dass"/>
    <property type="match status" value="1"/>
</dbReference>
<protein>
    <submittedName>
        <fullName evidence="6">DASS family sodium-coupled anion symporter</fullName>
    </submittedName>
</protein>
<dbReference type="EMBL" id="JALJRB010000005">
    <property type="protein sequence ID" value="MCJ8500241.1"/>
    <property type="molecule type" value="Genomic_DNA"/>
</dbReference>
<feature type="transmembrane region" description="Helical" evidence="5">
    <location>
        <begin position="396"/>
        <end position="415"/>
    </location>
</feature>
<evidence type="ECO:0000256" key="4">
    <source>
        <dbReference type="ARBA" id="ARBA00023136"/>
    </source>
</evidence>
<evidence type="ECO:0000256" key="5">
    <source>
        <dbReference type="SAM" id="Phobius"/>
    </source>
</evidence>
<feature type="transmembrane region" description="Helical" evidence="5">
    <location>
        <begin position="16"/>
        <end position="35"/>
    </location>
</feature>
<feature type="transmembrane region" description="Helical" evidence="5">
    <location>
        <begin position="586"/>
        <end position="608"/>
    </location>
</feature>
<comment type="subcellular location">
    <subcellularLocation>
        <location evidence="1">Membrane</location>
        <topology evidence="1">Multi-pass membrane protein</topology>
    </subcellularLocation>
</comment>
<feature type="transmembrane region" description="Helical" evidence="5">
    <location>
        <begin position="521"/>
        <end position="538"/>
    </location>
</feature>
<keyword evidence="7" id="KW-1185">Reference proteome</keyword>
<feature type="transmembrane region" description="Helical" evidence="5">
    <location>
        <begin position="427"/>
        <end position="450"/>
    </location>
</feature>
<gene>
    <name evidence="6" type="ORF">MRX98_06615</name>
</gene>
<dbReference type="Proteomes" id="UP001165427">
    <property type="component" value="Unassembled WGS sequence"/>
</dbReference>
<comment type="caution">
    <text evidence="6">The sequence shown here is derived from an EMBL/GenBank/DDBJ whole genome shotgun (WGS) entry which is preliminary data.</text>
</comment>
<feature type="transmembrane region" description="Helical" evidence="5">
    <location>
        <begin position="170"/>
        <end position="200"/>
    </location>
</feature>
<feature type="transmembrane region" description="Helical" evidence="5">
    <location>
        <begin position="212"/>
        <end position="232"/>
    </location>
</feature>
<feature type="transmembrane region" description="Helical" evidence="5">
    <location>
        <begin position="276"/>
        <end position="294"/>
    </location>
</feature>
<sequence length="617" mass="67974">MSDKKEKVKVSGYDKYINWKLFAVPLVLLLTLLLMPTPDSMLDVGVEYTMGPKYVEDHFALELFNSPTGELEQWQIQMVRMMEQSVQSSSFGQPSFLRRNQRWCESKGIPSTPEHLEQVRAFASAIPAEEFRALMRRGHELRTERLTFDDLTEGEKVEARKGGFHVQAAVGIVLFVVLCFMTEAIPLPMVAFSIGVIALITGIVDRSTMPGLYWSDATWFIMGSLMFAVAFVKTGVDKRIAMAMFGRLKKPNVRWISMIIILIIAPLTMFMSDHALAAMFLPIGILLYVTTTQATGREDPELAKMLMITVAMAANLGGSLSPSGAARNIIMMSYAEDMFGVSIGFGQWVMYCAPLLLWLMPITWIVINWRFKPAITDLSHAMTVVKSEVNKDGGGWTRPQIISVVIFVVMLFTWVTEKNLILQWTGIRFGIGVLAVMGGIAYILAGVVNWRDYQTRVDWGVVWLYAGAICFGRVLVETGGAYWIAQTMLNLTAPLGLGEGLGLLLSGNIIVGLMTQLMADGPACAAVGPVTLAMAGIVHPGTSMIPFVAMGTSIASSFAYCLVIGTPPNAIVYASGYLEPKDFLRVGIILWFTNMAGLMLLASTYWSWMGFPGLPGY</sequence>
<feature type="transmembrane region" description="Helical" evidence="5">
    <location>
        <begin position="306"/>
        <end position="325"/>
    </location>
</feature>
<dbReference type="InterPro" id="IPR001898">
    <property type="entry name" value="SLC13A/DASS"/>
</dbReference>
<evidence type="ECO:0000313" key="7">
    <source>
        <dbReference type="Proteomes" id="UP001165427"/>
    </source>
</evidence>
<dbReference type="Pfam" id="PF00939">
    <property type="entry name" value="Na_sulph_symp"/>
    <property type="match status" value="1"/>
</dbReference>
<dbReference type="AlphaFoldDB" id="A0AA41R1Z3"/>
<keyword evidence="4 5" id="KW-0472">Membrane</keyword>